<feature type="transmembrane region" description="Helical" evidence="1">
    <location>
        <begin position="101"/>
        <end position="121"/>
    </location>
</feature>
<keyword evidence="3" id="KW-1185">Reference proteome</keyword>
<feature type="transmembrane region" description="Helical" evidence="1">
    <location>
        <begin position="214"/>
        <end position="235"/>
    </location>
</feature>
<dbReference type="Proteomes" id="UP000245507">
    <property type="component" value="Unassembled WGS sequence"/>
</dbReference>
<name>A0A316TLK0_9ACTN</name>
<gene>
    <name evidence="2" type="ORF">DJ010_07575</name>
</gene>
<dbReference type="EMBL" id="QGDD01000002">
    <property type="protein sequence ID" value="PWN03905.1"/>
    <property type="molecule type" value="Genomic_DNA"/>
</dbReference>
<evidence type="ECO:0000313" key="2">
    <source>
        <dbReference type="EMBL" id="PWN03905.1"/>
    </source>
</evidence>
<feature type="transmembrane region" description="Helical" evidence="1">
    <location>
        <begin position="172"/>
        <end position="194"/>
    </location>
</feature>
<feature type="transmembrane region" description="Helical" evidence="1">
    <location>
        <begin position="320"/>
        <end position="344"/>
    </location>
</feature>
<sequence>MLPPPPNGPTRTVVATVPTARAALRAAVEPLLAYAFALAAAVGLMVLVVLAIAVGSDGGDAAAAADDIDIEAIGVLVGMPFQLAGMALGGSLTLGDGAFRVSLFAPPLLVTAVFTIAAFLLSRRAETARPSASGPERVLLAASGGVVTAVLVVVATRSLAMRDEGLSLHAASVGLFFGVLALAFASGLLGRLAAHGSLWPHWLPADGRRAAHLVSQYVLVFVAAGIPVAVLWLLVDAGPEAALFAVVWGPTVALVAFGMGHLGALSVPGSHEFAWDLGWFPGVVLPLLALLLTVTAATAWHLRRGEDRELLAQPASWTSLACAFGAAALPICLLSTVGISGGLFELTGGVTFGVAYWLIPVLAVWGAVIEVLSRFVAPSLASAVPGPIARRLAVGPSHLRPPAPVPVQRIPMSPSDRARAKKALIGAAVVGGLGLGVWIVVSVVGSSAYSPESYAEDYLDALVEGDAERAAELSPVDDDEAADALLTNEVYEAAGDRITGYEITDLQEFGDTVTVTVDLEGVENGDGVELSLEEDGSRALFFSAWKVTDGGLASELTVSVPESSSSVEVNGVEVPAGAGSDVDLWALPGSYVVNPYGDSEWLEPVETETVVSPGSWGTYAETPEPEPSEALTTFVQTEIEGWVEGCMTATEPDPADCPQEIYPYGDEQRNLEWRLDQMPTVSWDGFYGSFPANLSSDAPGEASATYEYDDSYGFGKPSWVEETETSTFYVSVEVDLDGDEPRVTFDSY</sequence>
<organism evidence="2 3">
    <name type="scientific">Nocardioides silvaticus</name>
    <dbReference type="NCBI Taxonomy" id="2201891"/>
    <lineage>
        <taxon>Bacteria</taxon>
        <taxon>Bacillati</taxon>
        <taxon>Actinomycetota</taxon>
        <taxon>Actinomycetes</taxon>
        <taxon>Propionibacteriales</taxon>
        <taxon>Nocardioidaceae</taxon>
        <taxon>Nocardioides</taxon>
    </lineage>
</organism>
<keyword evidence="1" id="KW-1133">Transmembrane helix</keyword>
<dbReference type="AlphaFoldDB" id="A0A316TLK0"/>
<feature type="transmembrane region" description="Helical" evidence="1">
    <location>
        <begin position="31"/>
        <end position="53"/>
    </location>
</feature>
<protein>
    <recommendedName>
        <fullName evidence="4">DUF4878 domain-containing protein</fullName>
    </recommendedName>
</protein>
<comment type="caution">
    <text evidence="2">The sequence shown here is derived from an EMBL/GenBank/DDBJ whole genome shotgun (WGS) entry which is preliminary data.</text>
</comment>
<feature type="transmembrane region" description="Helical" evidence="1">
    <location>
        <begin position="350"/>
        <end position="372"/>
    </location>
</feature>
<feature type="transmembrane region" description="Helical" evidence="1">
    <location>
        <begin position="141"/>
        <end position="160"/>
    </location>
</feature>
<feature type="transmembrane region" description="Helical" evidence="1">
    <location>
        <begin position="279"/>
        <end position="300"/>
    </location>
</feature>
<evidence type="ECO:0000313" key="3">
    <source>
        <dbReference type="Proteomes" id="UP000245507"/>
    </source>
</evidence>
<feature type="transmembrane region" description="Helical" evidence="1">
    <location>
        <begin position="73"/>
        <end position="94"/>
    </location>
</feature>
<feature type="transmembrane region" description="Helical" evidence="1">
    <location>
        <begin position="423"/>
        <end position="444"/>
    </location>
</feature>
<accession>A0A316TLK0</accession>
<reference evidence="2 3" key="1">
    <citation type="submission" date="2018-05" db="EMBL/GenBank/DDBJ databases">
        <title>Nocardioides silvaticus genome.</title>
        <authorList>
            <person name="Li C."/>
            <person name="Wang G."/>
        </authorList>
    </citation>
    <scope>NUCLEOTIDE SEQUENCE [LARGE SCALE GENOMIC DNA]</scope>
    <source>
        <strain evidence="2 3">CCTCC AB 2018079</strain>
    </source>
</reference>
<proteinExistence type="predicted"/>
<keyword evidence="1" id="KW-0812">Transmembrane</keyword>
<evidence type="ECO:0000256" key="1">
    <source>
        <dbReference type="SAM" id="Phobius"/>
    </source>
</evidence>
<evidence type="ECO:0008006" key="4">
    <source>
        <dbReference type="Google" id="ProtNLM"/>
    </source>
</evidence>
<keyword evidence="1" id="KW-0472">Membrane</keyword>
<feature type="transmembrane region" description="Helical" evidence="1">
    <location>
        <begin position="242"/>
        <end position="267"/>
    </location>
</feature>